<dbReference type="Pfam" id="PF00440">
    <property type="entry name" value="TetR_N"/>
    <property type="match status" value="1"/>
</dbReference>
<dbReference type="EMBL" id="CAKLPX010000006">
    <property type="protein sequence ID" value="CAH0993283.1"/>
    <property type="molecule type" value="Genomic_DNA"/>
</dbReference>
<name>A0ABN8ELM0_9GAMM</name>
<protein>
    <recommendedName>
        <fullName evidence="5">HTH tetR-type domain-containing protein</fullName>
    </recommendedName>
</protein>
<sequence>MKPTAEKILDAAEGLFAEKGYLATSLGDVADAVGIRPPSLYNHFKNKEALYNAVLERLLLLFNEPLQILLDQEVDQQSVLDWQRNLVRLHSKNPNLSKLLQHAALSGDPHIKDMLGRLFEPLFYYGNTVTNALSPVVEKHAELLPWIIMAFNNIVMSYVTMAPLYKEVLGMDPFCDEAIERQIQSIGLLTEAYLEKYITGPEVT</sequence>
<keyword evidence="1" id="KW-0805">Transcription regulation</keyword>
<evidence type="ECO:0000256" key="2">
    <source>
        <dbReference type="ARBA" id="ARBA00023125"/>
    </source>
</evidence>
<proteinExistence type="predicted"/>
<evidence type="ECO:0000313" key="6">
    <source>
        <dbReference type="EMBL" id="CAH0993283.1"/>
    </source>
</evidence>
<evidence type="ECO:0000256" key="4">
    <source>
        <dbReference type="PROSITE-ProRule" id="PRU00335"/>
    </source>
</evidence>
<dbReference type="SUPFAM" id="SSF46689">
    <property type="entry name" value="Homeodomain-like"/>
    <property type="match status" value="1"/>
</dbReference>
<evidence type="ECO:0000313" key="7">
    <source>
        <dbReference type="Proteomes" id="UP000838100"/>
    </source>
</evidence>
<dbReference type="PANTHER" id="PTHR30055:SF234">
    <property type="entry name" value="HTH-TYPE TRANSCRIPTIONAL REGULATOR BETI"/>
    <property type="match status" value="1"/>
</dbReference>
<dbReference type="InterPro" id="IPR050109">
    <property type="entry name" value="HTH-type_TetR-like_transc_reg"/>
</dbReference>
<dbReference type="PRINTS" id="PR00455">
    <property type="entry name" value="HTHTETR"/>
</dbReference>
<dbReference type="Proteomes" id="UP000838100">
    <property type="component" value="Unassembled WGS sequence"/>
</dbReference>
<keyword evidence="3" id="KW-0804">Transcription</keyword>
<keyword evidence="2 4" id="KW-0238">DNA-binding</keyword>
<feature type="domain" description="HTH tetR-type" evidence="5">
    <location>
        <begin position="2"/>
        <end position="62"/>
    </location>
</feature>
<evidence type="ECO:0000259" key="5">
    <source>
        <dbReference type="PROSITE" id="PS50977"/>
    </source>
</evidence>
<dbReference type="Gene3D" id="1.10.357.10">
    <property type="entry name" value="Tetracycline Repressor, domain 2"/>
    <property type="match status" value="1"/>
</dbReference>
<gene>
    <name evidence="6" type="ORF">SIN8267_03431</name>
</gene>
<reference evidence="6" key="1">
    <citation type="submission" date="2021-12" db="EMBL/GenBank/DDBJ databases">
        <authorList>
            <person name="Rodrigo-Torres L."/>
            <person name="Arahal R. D."/>
            <person name="Lucena T."/>
        </authorList>
    </citation>
    <scope>NUCLEOTIDE SEQUENCE</scope>
    <source>
        <strain evidence="6">CECT 8267</strain>
    </source>
</reference>
<comment type="caution">
    <text evidence="6">The sequence shown here is derived from an EMBL/GenBank/DDBJ whole genome shotgun (WGS) entry which is preliminary data.</text>
</comment>
<dbReference type="RefSeq" id="WP_237445965.1">
    <property type="nucleotide sequence ID" value="NZ_CAKLPX010000006.1"/>
</dbReference>
<accession>A0ABN8ELM0</accession>
<dbReference type="PROSITE" id="PS50977">
    <property type="entry name" value="HTH_TETR_2"/>
    <property type="match status" value="1"/>
</dbReference>
<feature type="DNA-binding region" description="H-T-H motif" evidence="4">
    <location>
        <begin position="25"/>
        <end position="44"/>
    </location>
</feature>
<dbReference type="PANTHER" id="PTHR30055">
    <property type="entry name" value="HTH-TYPE TRANSCRIPTIONAL REGULATOR RUTR"/>
    <property type="match status" value="1"/>
</dbReference>
<dbReference type="InterPro" id="IPR009057">
    <property type="entry name" value="Homeodomain-like_sf"/>
</dbReference>
<organism evidence="6 7">
    <name type="scientific">Sinobacterium norvegicum</name>
    <dbReference type="NCBI Taxonomy" id="1641715"/>
    <lineage>
        <taxon>Bacteria</taxon>
        <taxon>Pseudomonadati</taxon>
        <taxon>Pseudomonadota</taxon>
        <taxon>Gammaproteobacteria</taxon>
        <taxon>Cellvibrionales</taxon>
        <taxon>Spongiibacteraceae</taxon>
        <taxon>Sinobacterium</taxon>
    </lineage>
</organism>
<evidence type="ECO:0000256" key="1">
    <source>
        <dbReference type="ARBA" id="ARBA00023015"/>
    </source>
</evidence>
<evidence type="ECO:0000256" key="3">
    <source>
        <dbReference type="ARBA" id="ARBA00023163"/>
    </source>
</evidence>
<keyword evidence="7" id="KW-1185">Reference proteome</keyword>
<dbReference type="InterPro" id="IPR001647">
    <property type="entry name" value="HTH_TetR"/>
</dbReference>